<organism evidence="1 2">
    <name type="scientific">Pandoraea sputorum</name>
    <dbReference type="NCBI Taxonomy" id="93222"/>
    <lineage>
        <taxon>Bacteria</taxon>
        <taxon>Pseudomonadati</taxon>
        <taxon>Pseudomonadota</taxon>
        <taxon>Betaproteobacteria</taxon>
        <taxon>Burkholderiales</taxon>
        <taxon>Burkholderiaceae</taxon>
        <taxon>Pandoraea</taxon>
    </lineage>
</organism>
<dbReference type="Proteomes" id="UP000335538">
    <property type="component" value="Unassembled WGS sequence"/>
</dbReference>
<dbReference type="EMBL" id="CABPSR010000018">
    <property type="protein sequence ID" value="VVE84389.1"/>
    <property type="molecule type" value="Genomic_DNA"/>
</dbReference>
<accession>A0A5E5BER0</accession>
<proteinExistence type="predicted"/>
<evidence type="ECO:0000313" key="2">
    <source>
        <dbReference type="Proteomes" id="UP000335538"/>
    </source>
</evidence>
<dbReference type="AlphaFoldDB" id="A0A5E5BER0"/>
<name>A0A5E5BER0_9BURK</name>
<gene>
    <name evidence="1" type="ORF">PSP31121_04738</name>
</gene>
<reference evidence="1 2" key="1">
    <citation type="submission" date="2019-08" db="EMBL/GenBank/DDBJ databases">
        <authorList>
            <person name="Peeters C."/>
        </authorList>
    </citation>
    <scope>NUCLEOTIDE SEQUENCE [LARGE SCALE GENOMIC DNA]</scope>
    <source>
        <strain evidence="1 2">LMG 31121</strain>
    </source>
</reference>
<evidence type="ECO:0000313" key="1">
    <source>
        <dbReference type="EMBL" id="VVE84389.1"/>
    </source>
</evidence>
<protein>
    <submittedName>
        <fullName evidence="1">Uncharacterized protein</fullName>
    </submittedName>
</protein>
<sequence length="52" mass="5510">MTSLSATQAHLAPDPFDAMNAYPHAALRQFTLQPLGTEGFARAAVSGLDFGF</sequence>